<organism evidence="1 2">
    <name type="scientific">Acrasis kona</name>
    <dbReference type="NCBI Taxonomy" id="1008807"/>
    <lineage>
        <taxon>Eukaryota</taxon>
        <taxon>Discoba</taxon>
        <taxon>Heterolobosea</taxon>
        <taxon>Tetramitia</taxon>
        <taxon>Eutetramitia</taxon>
        <taxon>Acrasidae</taxon>
        <taxon>Acrasis</taxon>
    </lineage>
</organism>
<accession>A0AAW2YSG1</accession>
<sequence length="332" mass="39100">MKDTSFLRFVDLRDNYQDKKLQQAYLKVFYENILQKYFPIEDELDPIDVLDRGLHSDLEDPILPELHVCLALDVRKTEQDNEGLKRIAGGAVFEYYKMSNCTLLSYFVVTDEYQNLGLGRELVNRAYKISEDVSELYKQMDYRNNTVKSIMHSISDTLNFDQVVTEELKNQFQFINEYIKYTYSDPIKDEFYLFVAETNAVGVSDGIMESEDRHNIMHRIGFRLIDFEYIQPPLSESQSPCADLLLLALQNKMIPKDQVTGRRYVHTNLLKCFMLEFLYSVFENMDGVNDDYLQHVLDDLHSRGQRIFMDPEPALPWMRRTNWRQKGLPPSK</sequence>
<keyword evidence="2" id="KW-1185">Reference proteome</keyword>
<reference evidence="1 2" key="1">
    <citation type="submission" date="2024-03" db="EMBL/GenBank/DDBJ databases">
        <title>The Acrasis kona genome and developmental transcriptomes reveal deep origins of eukaryotic multicellular pathways.</title>
        <authorList>
            <person name="Sheikh S."/>
            <person name="Fu C.-J."/>
            <person name="Brown M.W."/>
            <person name="Baldauf S.L."/>
        </authorList>
    </citation>
    <scope>NUCLEOTIDE SEQUENCE [LARGE SCALE GENOMIC DNA]</scope>
    <source>
        <strain evidence="1 2">ATCC MYA-3509</strain>
    </source>
</reference>
<evidence type="ECO:0000313" key="2">
    <source>
        <dbReference type="Proteomes" id="UP001431209"/>
    </source>
</evidence>
<dbReference type="Proteomes" id="UP001431209">
    <property type="component" value="Unassembled WGS sequence"/>
</dbReference>
<dbReference type="InterPro" id="IPR016181">
    <property type="entry name" value="Acyl_CoA_acyltransferase"/>
</dbReference>
<feature type="non-terminal residue" evidence="1">
    <location>
        <position position="332"/>
    </location>
</feature>
<evidence type="ECO:0008006" key="3">
    <source>
        <dbReference type="Google" id="ProtNLM"/>
    </source>
</evidence>
<protein>
    <recommendedName>
        <fullName evidence="3">N-acetyltransferase domain-containing protein</fullName>
    </recommendedName>
</protein>
<comment type="caution">
    <text evidence="1">The sequence shown here is derived from an EMBL/GenBank/DDBJ whole genome shotgun (WGS) entry which is preliminary data.</text>
</comment>
<dbReference type="Gene3D" id="3.40.630.30">
    <property type="match status" value="1"/>
</dbReference>
<evidence type="ECO:0000313" key="1">
    <source>
        <dbReference type="EMBL" id="KAL0479798.1"/>
    </source>
</evidence>
<dbReference type="EMBL" id="JAOPGA020000603">
    <property type="protein sequence ID" value="KAL0479798.1"/>
    <property type="molecule type" value="Genomic_DNA"/>
</dbReference>
<gene>
    <name evidence="1" type="ORF">AKO1_007427</name>
</gene>
<dbReference type="AlphaFoldDB" id="A0AAW2YSG1"/>
<name>A0AAW2YSG1_9EUKA</name>
<proteinExistence type="predicted"/>
<dbReference type="SUPFAM" id="SSF55729">
    <property type="entry name" value="Acyl-CoA N-acyltransferases (Nat)"/>
    <property type="match status" value="1"/>
</dbReference>